<keyword evidence="4 7" id="KW-0812">Transmembrane</keyword>
<comment type="subcellular location">
    <subcellularLocation>
        <location evidence="1">Membrane</location>
        <topology evidence="1">Multi-pass membrane protein</topology>
    </subcellularLocation>
</comment>
<feature type="transmembrane region" description="Helical" evidence="7">
    <location>
        <begin position="192"/>
        <end position="215"/>
    </location>
</feature>
<keyword evidence="9" id="KW-1185">Reference proteome</keyword>
<dbReference type="PROSITE" id="PS50850">
    <property type="entry name" value="MFS"/>
    <property type="match status" value="1"/>
</dbReference>
<feature type="transmembrane region" description="Helical" evidence="7">
    <location>
        <begin position="121"/>
        <end position="146"/>
    </location>
</feature>
<evidence type="ECO:0000256" key="5">
    <source>
        <dbReference type="ARBA" id="ARBA00022989"/>
    </source>
</evidence>
<dbReference type="Pfam" id="PF00083">
    <property type="entry name" value="Sugar_tr"/>
    <property type="match status" value="1"/>
</dbReference>
<dbReference type="InterPro" id="IPR020846">
    <property type="entry name" value="MFS_dom"/>
</dbReference>
<organism evidence="9 10">
    <name type="scientific">Sipha flava</name>
    <name type="common">yellow sugarcane aphid</name>
    <dbReference type="NCBI Taxonomy" id="143950"/>
    <lineage>
        <taxon>Eukaryota</taxon>
        <taxon>Metazoa</taxon>
        <taxon>Ecdysozoa</taxon>
        <taxon>Arthropoda</taxon>
        <taxon>Hexapoda</taxon>
        <taxon>Insecta</taxon>
        <taxon>Pterygota</taxon>
        <taxon>Neoptera</taxon>
        <taxon>Paraneoptera</taxon>
        <taxon>Hemiptera</taxon>
        <taxon>Sternorrhyncha</taxon>
        <taxon>Aphidomorpha</taxon>
        <taxon>Aphidoidea</taxon>
        <taxon>Aphididae</taxon>
        <taxon>Sipha</taxon>
    </lineage>
</organism>
<evidence type="ECO:0000256" key="1">
    <source>
        <dbReference type="ARBA" id="ARBA00004141"/>
    </source>
</evidence>
<feature type="transmembrane region" description="Helical" evidence="7">
    <location>
        <begin position="288"/>
        <end position="311"/>
    </location>
</feature>
<keyword evidence="6 7" id="KW-0472">Membrane</keyword>
<dbReference type="Gene3D" id="1.20.1250.20">
    <property type="entry name" value="MFS general substrate transporter like domains"/>
    <property type="match status" value="1"/>
</dbReference>
<feature type="transmembrane region" description="Helical" evidence="7">
    <location>
        <begin position="415"/>
        <end position="436"/>
    </location>
</feature>
<feature type="transmembrane region" description="Helical" evidence="7">
    <location>
        <begin position="389"/>
        <end position="409"/>
    </location>
</feature>
<sequence>MENNKEEEAECHVIQSVDLDSAIEMVGIGKIHYYILFICGSLFTAVAISVTSVSFILPSAQCDFQMTSVHKGLLNGATMIGMFSGSFIWGYISDSRGRRYALIFSMLIDGSFNLLSSVSQIYPVLIICRLMSGFGVSGATVLYSYLGEFVNTKYREKFLCWMEMFWTIGIIILPCLAWLVMPQTFRIEYGFFLFRSWNLFTIISALPSLILAFLLMKLPESPKFLLAKGKYNETIECLKFVHRWNNNTDVKFPVTSIVAPDYVQELNKGFLVGLYESTIGLFTSKFKYVAIITCIIQFCSTTSYYMLMLWFPELMNRFLWYETLYTGFPNMTTMCDIVSLYKVEPDDIDGKCNDDIDESVYMNIVIIGFACIPTSLIVPLFVNKLGIRFFLGVCFFGSGVSAACLYVITSSHSNLMLSAVFESLSSAGISLMYCIAVELFPTEYRGMAVSIGSTFGKIGALLGNVVVGVFIDEYCTVPIVVACSFLIISGLLVYTLPKTGITSTK</sequence>
<dbReference type="PANTHER" id="PTHR23511:SF38">
    <property type="entry name" value="SYNAPTIC VESICLE 2-RELATED PROTEIN-LIKE PROTEIN"/>
    <property type="match status" value="1"/>
</dbReference>
<feature type="domain" description="Major facilitator superfamily (MFS) profile" evidence="8">
    <location>
        <begin position="33"/>
        <end position="500"/>
    </location>
</feature>
<evidence type="ECO:0000256" key="7">
    <source>
        <dbReference type="SAM" id="Phobius"/>
    </source>
</evidence>
<reference evidence="10" key="1">
    <citation type="submission" date="2025-08" db="UniProtKB">
        <authorList>
            <consortium name="RefSeq"/>
        </authorList>
    </citation>
    <scope>IDENTIFICATION</scope>
    <source>
        <tissue evidence="10">Whole body</tissue>
    </source>
</reference>
<protein>
    <submittedName>
        <fullName evidence="10">Synaptic vesicle glycoprotein 2B-like isoform X1</fullName>
    </submittedName>
</protein>
<dbReference type="Proteomes" id="UP000694846">
    <property type="component" value="Unplaced"/>
</dbReference>
<evidence type="ECO:0000313" key="9">
    <source>
        <dbReference type="Proteomes" id="UP000694846"/>
    </source>
</evidence>
<keyword evidence="5 7" id="KW-1133">Transmembrane helix</keyword>
<dbReference type="GeneID" id="112693070"/>
<dbReference type="GO" id="GO:0016020">
    <property type="term" value="C:membrane"/>
    <property type="evidence" value="ECO:0007669"/>
    <property type="project" value="UniProtKB-SubCell"/>
</dbReference>
<dbReference type="InterPro" id="IPR005828">
    <property type="entry name" value="MFS_sugar_transport-like"/>
</dbReference>
<keyword evidence="3" id="KW-0813">Transport</keyword>
<name>A0A8B8GN18_9HEMI</name>
<dbReference type="SUPFAM" id="SSF103473">
    <property type="entry name" value="MFS general substrate transporter"/>
    <property type="match status" value="1"/>
</dbReference>
<comment type="similarity">
    <text evidence="2">Belongs to the major facilitator superfamily.</text>
</comment>
<feature type="transmembrane region" description="Helical" evidence="7">
    <location>
        <begin position="72"/>
        <end position="92"/>
    </location>
</feature>
<dbReference type="RefSeq" id="XP_025423752.1">
    <property type="nucleotide sequence ID" value="XM_025567967.1"/>
</dbReference>
<dbReference type="PANTHER" id="PTHR23511">
    <property type="entry name" value="SYNAPTIC VESICLE GLYCOPROTEIN 2"/>
    <property type="match status" value="1"/>
</dbReference>
<dbReference type="InterPro" id="IPR036259">
    <property type="entry name" value="MFS_trans_sf"/>
</dbReference>
<gene>
    <name evidence="10" type="primary">LOC112693070</name>
</gene>
<evidence type="ECO:0000313" key="10">
    <source>
        <dbReference type="RefSeq" id="XP_025423752.1"/>
    </source>
</evidence>
<dbReference type="AlphaFoldDB" id="A0A8B8GN18"/>
<dbReference type="GO" id="GO:0022857">
    <property type="term" value="F:transmembrane transporter activity"/>
    <property type="evidence" value="ECO:0007669"/>
    <property type="project" value="InterPro"/>
</dbReference>
<feature type="transmembrane region" description="Helical" evidence="7">
    <location>
        <begin position="33"/>
        <end position="57"/>
    </location>
</feature>
<evidence type="ECO:0000256" key="3">
    <source>
        <dbReference type="ARBA" id="ARBA00022448"/>
    </source>
</evidence>
<dbReference type="OrthoDB" id="3936150at2759"/>
<feature type="transmembrane region" description="Helical" evidence="7">
    <location>
        <begin position="158"/>
        <end position="180"/>
    </location>
</feature>
<evidence type="ECO:0000256" key="4">
    <source>
        <dbReference type="ARBA" id="ARBA00022692"/>
    </source>
</evidence>
<evidence type="ECO:0000256" key="6">
    <source>
        <dbReference type="ARBA" id="ARBA00023136"/>
    </source>
</evidence>
<accession>A0A8B8GN18</accession>
<feature type="transmembrane region" description="Helical" evidence="7">
    <location>
        <begin position="477"/>
        <end position="496"/>
    </location>
</feature>
<proteinExistence type="inferred from homology"/>
<evidence type="ECO:0000259" key="8">
    <source>
        <dbReference type="PROSITE" id="PS50850"/>
    </source>
</evidence>
<feature type="transmembrane region" description="Helical" evidence="7">
    <location>
        <begin position="448"/>
        <end position="471"/>
    </location>
</feature>
<evidence type="ECO:0000256" key="2">
    <source>
        <dbReference type="ARBA" id="ARBA00008335"/>
    </source>
</evidence>
<feature type="transmembrane region" description="Helical" evidence="7">
    <location>
        <begin position="360"/>
        <end position="382"/>
    </location>
</feature>